<dbReference type="Pfam" id="PF00857">
    <property type="entry name" value="Isochorismatase"/>
    <property type="match status" value="1"/>
</dbReference>
<name>A0A7S1XBN8_9CHLO</name>
<evidence type="ECO:0000256" key="1">
    <source>
        <dbReference type="ARBA" id="ARBA00006336"/>
    </source>
</evidence>
<dbReference type="SUPFAM" id="SSF52499">
    <property type="entry name" value="Isochorismatase-like hydrolases"/>
    <property type="match status" value="1"/>
</dbReference>
<reference evidence="3" key="1">
    <citation type="submission" date="2021-01" db="EMBL/GenBank/DDBJ databases">
        <authorList>
            <person name="Corre E."/>
            <person name="Pelletier E."/>
            <person name="Niang G."/>
            <person name="Scheremetjew M."/>
            <person name="Finn R."/>
            <person name="Kale V."/>
            <person name="Holt S."/>
            <person name="Cochrane G."/>
            <person name="Meng A."/>
            <person name="Brown T."/>
            <person name="Cohen L."/>
        </authorList>
    </citation>
    <scope>NUCLEOTIDE SEQUENCE</scope>
    <source>
        <strain evidence="3">PLY429</strain>
    </source>
</reference>
<dbReference type="InterPro" id="IPR000868">
    <property type="entry name" value="Isochorismatase-like_dom"/>
</dbReference>
<dbReference type="Gene3D" id="3.40.50.850">
    <property type="entry name" value="Isochorismatase-like"/>
    <property type="match status" value="1"/>
</dbReference>
<dbReference type="AlphaFoldDB" id="A0A7S1XBN8"/>
<organism evidence="3">
    <name type="scientific">Tetraselmis chuii</name>
    <dbReference type="NCBI Taxonomy" id="63592"/>
    <lineage>
        <taxon>Eukaryota</taxon>
        <taxon>Viridiplantae</taxon>
        <taxon>Chlorophyta</taxon>
        <taxon>core chlorophytes</taxon>
        <taxon>Chlorodendrophyceae</taxon>
        <taxon>Chlorodendrales</taxon>
        <taxon>Chlorodendraceae</taxon>
        <taxon>Tetraselmis</taxon>
    </lineage>
</organism>
<proteinExistence type="inferred from homology"/>
<dbReference type="InterPro" id="IPR036380">
    <property type="entry name" value="Isochorismatase-like_sf"/>
</dbReference>
<evidence type="ECO:0000313" key="3">
    <source>
        <dbReference type="EMBL" id="CAD9226462.1"/>
    </source>
</evidence>
<dbReference type="EMBL" id="HBGG01041824">
    <property type="protein sequence ID" value="CAD9226462.1"/>
    <property type="molecule type" value="Transcribed_RNA"/>
</dbReference>
<dbReference type="InterPro" id="IPR050993">
    <property type="entry name" value="Isochorismatase_domain"/>
</dbReference>
<dbReference type="PANTHER" id="PTHR14119:SF3">
    <property type="entry name" value="ISOCHORISMATASE DOMAIN-CONTAINING PROTEIN 2"/>
    <property type="match status" value="1"/>
</dbReference>
<evidence type="ECO:0000259" key="2">
    <source>
        <dbReference type="Pfam" id="PF00857"/>
    </source>
</evidence>
<comment type="similarity">
    <text evidence="1">Belongs to the isochorismatase family.</text>
</comment>
<gene>
    <name evidence="3" type="ORF">TCHU04912_LOCUS21569</name>
</gene>
<sequence length="242" mass="26560">MACALPLRALPRLAPHLSPALHRRAFYPSTVSWSSVRSDSSSRGMATTSALGRLQADRSALFVCDVQERFRPVISNMPAVIDTAARMVRGCSDLKVPIIVTEQYPKALGNTVDEVKQHLPEGTPIVAKTMFTMMVPEVETHLRGLADVKQVILLGIEAHVCVLATALDLLEKGYEVHLITDGVSSQRLEDRSAALHRLMQAGALVSTSEMAFFQMMGHAKHPNFKAISSLAKEQRPEQLPRL</sequence>
<feature type="domain" description="Isochorismatase-like" evidence="2">
    <location>
        <begin position="59"/>
        <end position="209"/>
    </location>
</feature>
<accession>A0A7S1XBN8</accession>
<dbReference type="PANTHER" id="PTHR14119">
    <property type="entry name" value="HYDROLASE"/>
    <property type="match status" value="1"/>
</dbReference>
<protein>
    <recommendedName>
        <fullName evidence="2">Isochorismatase-like domain-containing protein</fullName>
    </recommendedName>
</protein>